<evidence type="ECO:0000256" key="1">
    <source>
        <dbReference type="ARBA" id="ARBA00004651"/>
    </source>
</evidence>
<comment type="caution">
    <text evidence="8">The sequence shown here is derived from an EMBL/GenBank/DDBJ whole genome shotgun (WGS) entry which is preliminary data.</text>
</comment>
<dbReference type="GO" id="GO:0020037">
    <property type="term" value="F:heme binding"/>
    <property type="evidence" value="ECO:0007669"/>
    <property type="project" value="TreeGrafter"/>
</dbReference>
<dbReference type="RefSeq" id="WP_174624321.1">
    <property type="nucleotide sequence ID" value="NZ_CADCXN010000001.1"/>
</dbReference>
<keyword evidence="5 6" id="KW-0472">Membrane</keyword>
<dbReference type="SUPFAM" id="SSF81342">
    <property type="entry name" value="Transmembrane di-heme cytochromes"/>
    <property type="match status" value="1"/>
</dbReference>
<dbReference type="AlphaFoldDB" id="A0A8S0WLM9"/>
<feature type="transmembrane region" description="Helical" evidence="6">
    <location>
        <begin position="97"/>
        <end position="122"/>
    </location>
</feature>
<evidence type="ECO:0000313" key="9">
    <source>
        <dbReference type="Proteomes" id="UP000494216"/>
    </source>
</evidence>
<keyword evidence="3 6" id="KW-0812">Transmembrane</keyword>
<dbReference type="PANTHER" id="PTHR30485">
    <property type="entry name" value="NI/FE-HYDROGENASE 1 B-TYPE CYTOCHROME SUBUNIT"/>
    <property type="match status" value="1"/>
</dbReference>
<proteinExistence type="predicted"/>
<evidence type="ECO:0000256" key="6">
    <source>
        <dbReference type="SAM" id="Phobius"/>
    </source>
</evidence>
<sequence length="191" mass="21031">MESPKLIKIWDLPLRIFHWLLVAGFSAAYLTEDELLTIHVWAGYLVLSLLVFRLFWGFAGNSYARFSNFLCSPARSVAYVKDAVALKAKRYLGHNPAGAAMIVLLIVSLFVTVISGLIVYAADQNLGPLAGLVSPSNEKFWEEAHEIAANLSLLLVIVHVLGVAFESVIHKENLVKAMWNGNKKPADNNPG</sequence>
<gene>
    <name evidence="8" type="ORF">METHB2_10140</name>
</gene>
<evidence type="ECO:0000256" key="4">
    <source>
        <dbReference type="ARBA" id="ARBA00022989"/>
    </source>
</evidence>
<feature type="transmembrane region" description="Helical" evidence="6">
    <location>
        <begin position="36"/>
        <end position="56"/>
    </location>
</feature>
<keyword evidence="4 6" id="KW-1133">Transmembrane helix</keyword>
<evidence type="ECO:0000259" key="7">
    <source>
        <dbReference type="Pfam" id="PF01292"/>
    </source>
</evidence>
<accession>A0A8S0WLM9</accession>
<evidence type="ECO:0000256" key="5">
    <source>
        <dbReference type="ARBA" id="ARBA00023136"/>
    </source>
</evidence>
<evidence type="ECO:0000313" key="8">
    <source>
        <dbReference type="EMBL" id="CAA9889300.1"/>
    </source>
</evidence>
<dbReference type="InterPro" id="IPR011577">
    <property type="entry name" value="Cyt_b561_bac/Ni-Hgenase"/>
</dbReference>
<comment type="subcellular location">
    <subcellularLocation>
        <location evidence="1">Cell membrane</location>
        <topology evidence="1">Multi-pass membrane protein</topology>
    </subcellularLocation>
</comment>
<feature type="transmembrane region" description="Helical" evidence="6">
    <location>
        <begin position="12"/>
        <end position="30"/>
    </location>
</feature>
<organism evidence="8 9">
    <name type="scientific">Candidatus Methylobacter favarea</name>
    <dbReference type="NCBI Taxonomy" id="2707345"/>
    <lineage>
        <taxon>Bacteria</taxon>
        <taxon>Pseudomonadati</taxon>
        <taxon>Pseudomonadota</taxon>
        <taxon>Gammaproteobacteria</taxon>
        <taxon>Methylococcales</taxon>
        <taxon>Methylococcaceae</taxon>
        <taxon>Methylobacter</taxon>
    </lineage>
</organism>
<dbReference type="GO" id="GO:0005886">
    <property type="term" value="C:plasma membrane"/>
    <property type="evidence" value="ECO:0007669"/>
    <property type="project" value="UniProtKB-SubCell"/>
</dbReference>
<dbReference type="EMBL" id="CADCXN010000001">
    <property type="protein sequence ID" value="CAA9889300.1"/>
    <property type="molecule type" value="Genomic_DNA"/>
</dbReference>
<dbReference type="InterPro" id="IPR051542">
    <property type="entry name" value="Hydrogenase_cytochrome"/>
</dbReference>
<dbReference type="GO" id="GO:0022904">
    <property type="term" value="P:respiratory electron transport chain"/>
    <property type="evidence" value="ECO:0007669"/>
    <property type="project" value="InterPro"/>
</dbReference>
<keyword evidence="9" id="KW-1185">Reference proteome</keyword>
<dbReference type="PANTHER" id="PTHR30485:SF2">
    <property type="entry name" value="BLL0597 PROTEIN"/>
    <property type="match status" value="1"/>
</dbReference>
<feature type="transmembrane region" description="Helical" evidence="6">
    <location>
        <begin position="147"/>
        <end position="169"/>
    </location>
</feature>
<feature type="domain" description="Cytochrome b561 bacterial/Ni-hydrogenase" evidence="7">
    <location>
        <begin position="10"/>
        <end position="181"/>
    </location>
</feature>
<dbReference type="GO" id="GO:0009055">
    <property type="term" value="F:electron transfer activity"/>
    <property type="evidence" value="ECO:0007669"/>
    <property type="project" value="InterPro"/>
</dbReference>
<evidence type="ECO:0000256" key="3">
    <source>
        <dbReference type="ARBA" id="ARBA00022692"/>
    </source>
</evidence>
<dbReference type="Gene3D" id="1.20.950.20">
    <property type="entry name" value="Transmembrane di-heme cytochromes, Chain C"/>
    <property type="match status" value="1"/>
</dbReference>
<protein>
    <submittedName>
        <fullName evidence="8">Cytochrome b561</fullName>
    </submittedName>
</protein>
<name>A0A8S0WLM9_9GAMM</name>
<evidence type="ECO:0000256" key="2">
    <source>
        <dbReference type="ARBA" id="ARBA00022475"/>
    </source>
</evidence>
<keyword evidence="2" id="KW-1003">Cell membrane</keyword>
<dbReference type="Proteomes" id="UP000494216">
    <property type="component" value="Unassembled WGS sequence"/>
</dbReference>
<dbReference type="InterPro" id="IPR016174">
    <property type="entry name" value="Di-haem_cyt_TM"/>
</dbReference>
<reference evidence="8 9" key="1">
    <citation type="submission" date="2020-02" db="EMBL/GenBank/DDBJ databases">
        <authorList>
            <person name="Hogendoorn C."/>
        </authorList>
    </citation>
    <scope>NUCLEOTIDE SEQUENCE [LARGE SCALE GENOMIC DNA]</scope>
    <source>
        <strain evidence="8">METHB21</strain>
    </source>
</reference>
<dbReference type="Pfam" id="PF01292">
    <property type="entry name" value="Ni_hydr_CYTB"/>
    <property type="match status" value="1"/>
</dbReference>